<organism evidence="3 4">
    <name type="scientific">Prauserella oleivorans</name>
    <dbReference type="NCBI Taxonomy" id="1478153"/>
    <lineage>
        <taxon>Bacteria</taxon>
        <taxon>Bacillati</taxon>
        <taxon>Actinomycetota</taxon>
        <taxon>Actinomycetes</taxon>
        <taxon>Pseudonocardiales</taxon>
        <taxon>Pseudonocardiaceae</taxon>
        <taxon>Prauserella</taxon>
    </lineage>
</organism>
<dbReference type="PANTHER" id="PTHR11365:SF23">
    <property type="entry name" value="HYPOTHETICAL 5-OXOPROLINASE (EUROFUNG)-RELATED"/>
    <property type="match status" value="1"/>
</dbReference>
<sequence>MTQHSTTAPTAALDDEQLIELETLRYSLIEAARDMHQSLMRSAFSPVVRDVMDCTAAIHMRTEHGWEMVASWEGCMQHAFTSQHICNFTMDEWQEELRDGDTILVNDPWRGAIHCADINLLRPVLVDGEAKFVLHSTSHVVDLGGSVPGGFANGVQTHFEEQLKFPPTLLYAADKPVKSVFNYLLENVRVPAAVLGDVRALYGCLVIGEQRIRALLDKYGADKVVAGGKYGMDMTERAMRAGIAELADGDYVAEDSLDDDGVEDEPIPLRATVKVRGDSIEVDYSGTGRQPLGNVGTAWIESTRCIEGIKFIVEPASPVNSGTLRPIEALLPPGSAVCVLPPSSCSNHMDVGGRIVNMVTQAVGEAAGAHSIGCDSGTASGLSIGGIDTRPGREGNPWATFIVPGGGWGGTWRSDGLSFCLLSIGNCRTPVQEHTERESPLVVWQHEIMPDSAGVGQYRGGFGGVYTVGTLSETVLTITGDRARRGASGTQGGGRGMPLYGWRLPSFDPAENLRPTDIRNAEPLFGTFNEEGIPDPGAGRFGHGATHRSAKLSQIVLKPGEAMRFVIGGGGGWGDPLRRDPAKVLADVRNGLHSPEFAAKGYGVVVDDGVLDESGTAELRRALAKQRDAGDWSPPDAAPVEWIR</sequence>
<comment type="caution">
    <text evidence="3">The sequence shown here is derived from an EMBL/GenBank/DDBJ whole genome shotgun (WGS) entry which is preliminary data.</text>
</comment>
<proteinExistence type="predicted"/>
<dbReference type="InterPro" id="IPR003692">
    <property type="entry name" value="Hydantoinase_B"/>
</dbReference>
<accession>A0ABW5WB69</accession>
<evidence type="ECO:0000256" key="1">
    <source>
        <dbReference type="SAM" id="MobiDB-lite"/>
    </source>
</evidence>
<evidence type="ECO:0000313" key="4">
    <source>
        <dbReference type="Proteomes" id="UP001597478"/>
    </source>
</evidence>
<feature type="region of interest" description="Disordered" evidence="1">
    <location>
        <begin position="624"/>
        <end position="644"/>
    </location>
</feature>
<name>A0ABW5WB69_9PSEU</name>
<protein>
    <submittedName>
        <fullName evidence="3">Hydantoinase B/oxoprolinase family protein</fullName>
    </submittedName>
</protein>
<dbReference type="Proteomes" id="UP001597478">
    <property type="component" value="Unassembled WGS sequence"/>
</dbReference>
<keyword evidence="4" id="KW-1185">Reference proteome</keyword>
<evidence type="ECO:0000313" key="3">
    <source>
        <dbReference type="EMBL" id="MFD2800776.1"/>
    </source>
</evidence>
<reference evidence="4" key="1">
    <citation type="journal article" date="2019" name="Int. J. Syst. Evol. Microbiol.">
        <title>The Global Catalogue of Microorganisms (GCM) 10K type strain sequencing project: providing services to taxonomists for standard genome sequencing and annotation.</title>
        <authorList>
            <consortium name="The Broad Institute Genomics Platform"/>
            <consortium name="The Broad Institute Genome Sequencing Center for Infectious Disease"/>
            <person name="Wu L."/>
            <person name="Ma J."/>
        </authorList>
    </citation>
    <scope>NUCLEOTIDE SEQUENCE [LARGE SCALE GENOMIC DNA]</scope>
    <source>
        <strain evidence="4">IBRC-M 10906</strain>
    </source>
</reference>
<evidence type="ECO:0000259" key="2">
    <source>
        <dbReference type="Pfam" id="PF02538"/>
    </source>
</evidence>
<feature type="domain" description="Hydantoinase B/oxoprolinase" evidence="2">
    <location>
        <begin position="19"/>
        <end position="576"/>
    </location>
</feature>
<gene>
    <name evidence="3" type="ORF">ACFS2C_15395</name>
</gene>
<dbReference type="EMBL" id="JBHUOF010000021">
    <property type="protein sequence ID" value="MFD2800776.1"/>
    <property type="molecule type" value="Genomic_DNA"/>
</dbReference>
<dbReference type="RefSeq" id="WP_377390538.1">
    <property type="nucleotide sequence ID" value="NZ_JBHSAN010000024.1"/>
</dbReference>
<dbReference type="PANTHER" id="PTHR11365">
    <property type="entry name" value="5-OXOPROLINASE RELATED"/>
    <property type="match status" value="1"/>
</dbReference>
<dbReference type="InterPro" id="IPR045079">
    <property type="entry name" value="Oxoprolinase-like"/>
</dbReference>
<dbReference type="Pfam" id="PF02538">
    <property type="entry name" value="Hydantoinase_B"/>
    <property type="match status" value="1"/>
</dbReference>